<organism evidence="1">
    <name type="scientific">Lygus hesperus</name>
    <name type="common">Western plant bug</name>
    <dbReference type="NCBI Taxonomy" id="30085"/>
    <lineage>
        <taxon>Eukaryota</taxon>
        <taxon>Metazoa</taxon>
        <taxon>Ecdysozoa</taxon>
        <taxon>Arthropoda</taxon>
        <taxon>Hexapoda</taxon>
        <taxon>Insecta</taxon>
        <taxon>Pterygota</taxon>
        <taxon>Neoptera</taxon>
        <taxon>Paraneoptera</taxon>
        <taxon>Hemiptera</taxon>
        <taxon>Heteroptera</taxon>
        <taxon>Panheteroptera</taxon>
        <taxon>Cimicomorpha</taxon>
        <taxon>Miridae</taxon>
        <taxon>Mirini</taxon>
        <taxon>Lygus</taxon>
    </lineage>
</organism>
<dbReference type="EMBL" id="GBRD01004235">
    <property type="protein sequence ID" value="JAG61586.1"/>
    <property type="molecule type" value="Transcribed_RNA"/>
</dbReference>
<evidence type="ECO:0000313" key="1">
    <source>
        <dbReference type="EMBL" id="JAG61586.1"/>
    </source>
</evidence>
<sequence>MVTLLVGTERGSSAVVLASLIVFSRFLVVRPALRPQQEAVGHIEESIQDLLSESNHTARLLFDDIFFGSDDSDRKDKEPETSNCSCSQSNINPALPSPQLLVHFLGSLPPPNRRLYTCFNSLRSSDVGY</sequence>
<dbReference type="AlphaFoldDB" id="A0A0K8T873"/>
<accession>A0A0K8T873</accession>
<proteinExistence type="predicted"/>
<reference evidence="1" key="1">
    <citation type="submission" date="2014-09" db="EMBL/GenBank/DDBJ databases">
        <authorList>
            <person name="Magalhaes I.L.F."/>
            <person name="Oliveira U."/>
            <person name="Santos F.R."/>
            <person name="Vidigal T.H.D.A."/>
            <person name="Brescovit A.D."/>
            <person name="Santos A.J."/>
        </authorList>
    </citation>
    <scope>NUCLEOTIDE SEQUENCE</scope>
</reference>
<name>A0A0K8T873_LYGHE</name>
<protein>
    <submittedName>
        <fullName evidence="1">Uncharacterized protein</fullName>
    </submittedName>
</protein>